<name>A0A7C4RR46_9BACT</name>
<dbReference type="NCBIfam" id="TIGR02081">
    <property type="entry name" value="metW"/>
    <property type="match status" value="1"/>
</dbReference>
<dbReference type="EMBL" id="DSUH01000123">
    <property type="protein sequence ID" value="HGU32272.1"/>
    <property type="molecule type" value="Genomic_DNA"/>
</dbReference>
<gene>
    <name evidence="2" type="primary">metW</name>
    <name evidence="2" type="ORF">ENS29_05390</name>
</gene>
<reference evidence="2" key="1">
    <citation type="journal article" date="2020" name="mSystems">
        <title>Genome- and Community-Level Interaction Insights into Carbon Utilization and Element Cycling Functions of Hydrothermarchaeota in Hydrothermal Sediment.</title>
        <authorList>
            <person name="Zhou Z."/>
            <person name="Liu Y."/>
            <person name="Xu W."/>
            <person name="Pan J."/>
            <person name="Luo Z.H."/>
            <person name="Li M."/>
        </authorList>
    </citation>
    <scope>NUCLEOTIDE SEQUENCE [LARGE SCALE GENOMIC DNA]</scope>
    <source>
        <strain evidence="2">SpSt-477</strain>
    </source>
</reference>
<comment type="caution">
    <text evidence="2">The sequence shown here is derived from an EMBL/GenBank/DDBJ whole genome shotgun (WGS) entry which is preliminary data.</text>
</comment>
<sequence>MSGNWYERILGCGEADLLHYLMRHKQVQGSGIERDETKVIAGIQKGVPILQGDLNQEIVDYPDNSFDFVILSQTLQQVYDPATLIQSMLRIAEKGIVSFPNFSHWRIRLQLLLSGYAPVTRQLPYQWYDTPNIRVITILDFRKFIRKAGFHILQEAAIDTQDENRFGRVVTFLPNLRATYGIFLIGRGKGSDRAHQNPATGDSQNRRGGCGLDRPVGHPSGHHQHQSKRCVSLSGNEFSNVIACIGSHGPSSIFDALNLHWKRAFSGGKVF</sequence>
<accession>A0A7C4RR46</accession>
<feature type="region of interest" description="Disordered" evidence="1">
    <location>
        <begin position="190"/>
        <end position="228"/>
    </location>
</feature>
<protein>
    <submittedName>
        <fullName evidence="2">Methionine biosynthesis protein MetW</fullName>
    </submittedName>
</protein>
<dbReference type="InterPro" id="IPR029063">
    <property type="entry name" value="SAM-dependent_MTases_sf"/>
</dbReference>
<dbReference type="InterPro" id="IPR010743">
    <property type="entry name" value="Methionine_synth_MetW"/>
</dbReference>
<dbReference type="AlphaFoldDB" id="A0A7C4RR46"/>
<dbReference type="SUPFAM" id="SSF53335">
    <property type="entry name" value="S-adenosyl-L-methionine-dependent methyltransferases"/>
    <property type="match status" value="1"/>
</dbReference>
<dbReference type="Gene3D" id="3.40.50.150">
    <property type="entry name" value="Vaccinia Virus protein VP39"/>
    <property type="match status" value="1"/>
</dbReference>
<dbReference type="Pfam" id="PF07021">
    <property type="entry name" value="MetW"/>
    <property type="match status" value="1"/>
</dbReference>
<proteinExistence type="predicted"/>
<dbReference type="CDD" id="cd02440">
    <property type="entry name" value="AdoMet_MTases"/>
    <property type="match status" value="1"/>
</dbReference>
<evidence type="ECO:0000256" key="1">
    <source>
        <dbReference type="SAM" id="MobiDB-lite"/>
    </source>
</evidence>
<organism evidence="2">
    <name type="scientific">Desulfatirhabdium butyrativorans</name>
    <dbReference type="NCBI Taxonomy" id="340467"/>
    <lineage>
        <taxon>Bacteria</taxon>
        <taxon>Pseudomonadati</taxon>
        <taxon>Thermodesulfobacteriota</taxon>
        <taxon>Desulfobacteria</taxon>
        <taxon>Desulfobacterales</taxon>
        <taxon>Desulfatirhabdiaceae</taxon>
        <taxon>Desulfatirhabdium</taxon>
    </lineage>
</organism>
<evidence type="ECO:0000313" key="2">
    <source>
        <dbReference type="EMBL" id="HGU32272.1"/>
    </source>
</evidence>